<keyword evidence="3" id="KW-1185">Reference proteome</keyword>
<gene>
    <name evidence="2" type="ORF">PHYBOEH_011414</name>
</gene>
<proteinExistence type="predicted"/>
<feature type="compositionally biased region" description="Basic and acidic residues" evidence="1">
    <location>
        <begin position="65"/>
        <end position="75"/>
    </location>
</feature>
<name>A0A8T1WYB0_9STRA</name>
<evidence type="ECO:0000313" key="2">
    <source>
        <dbReference type="EMBL" id="KAG7398241.1"/>
    </source>
</evidence>
<evidence type="ECO:0000313" key="3">
    <source>
        <dbReference type="Proteomes" id="UP000693981"/>
    </source>
</evidence>
<evidence type="ECO:0000256" key="1">
    <source>
        <dbReference type="SAM" id="MobiDB-lite"/>
    </source>
</evidence>
<organism evidence="2 3">
    <name type="scientific">Phytophthora boehmeriae</name>
    <dbReference type="NCBI Taxonomy" id="109152"/>
    <lineage>
        <taxon>Eukaryota</taxon>
        <taxon>Sar</taxon>
        <taxon>Stramenopiles</taxon>
        <taxon>Oomycota</taxon>
        <taxon>Peronosporomycetes</taxon>
        <taxon>Peronosporales</taxon>
        <taxon>Peronosporaceae</taxon>
        <taxon>Phytophthora</taxon>
    </lineage>
</organism>
<reference evidence="2" key="1">
    <citation type="submission" date="2021-02" db="EMBL/GenBank/DDBJ databases">
        <authorList>
            <person name="Palmer J.M."/>
        </authorList>
    </citation>
    <scope>NUCLEOTIDE SEQUENCE</scope>
    <source>
        <strain evidence="2">SCRP23</strain>
    </source>
</reference>
<dbReference type="AlphaFoldDB" id="A0A8T1WYB0"/>
<protein>
    <submittedName>
        <fullName evidence="2">Uncharacterized protein</fullName>
    </submittedName>
</protein>
<dbReference type="OrthoDB" id="108005at2759"/>
<dbReference type="Proteomes" id="UP000693981">
    <property type="component" value="Unassembled WGS sequence"/>
</dbReference>
<feature type="region of interest" description="Disordered" evidence="1">
    <location>
        <begin position="40"/>
        <end position="76"/>
    </location>
</feature>
<dbReference type="EMBL" id="JAGDFL010000086">
    <property type="protein sequence ID" value="KAG7398241.1"/>
    <property type="molecule type" value="Genomic_DNA"/>
</dbReference>
<sequence>MPQRELIHDLVDRSRERVVHVRAGNSLHRVLQNDALTHSLSSSSSLPCLPPAPPMAIMPRHSLRKATERTDGTKDQRRRAALPLLAPNALHLPEEASAFDQYQQFMDSKVYREETLHQRQRRVAIAPRADLLKKLAVVCATALEEMEKETNAPAVRESLREKLLRAIALLRGGKAFANAKMLPPPPPPAYAEIKNAHLAFLEFKREGVSPTKEKRIHPSAGLQDVNTSSKTPIRFGDQICLLSALSNVPLAIGPDGRSRAALDSSAGPHMTFAIVSLLNNS</sequence>
<accession>A0A8T1WYB0</accession>
<comment type="caution">
    <text evidence="2">The sequence shown here is derived from an EMBL/GenBank/DDBJ whole genome shotgun (WGS) entry which is preliminary data.</text>
</comment>